<reference evidence="11" key="1">
    <citation type="journal article" date="2011" name="Proc. Natl. Acad. Sci. U.S.A.">
        <title>Obligate biotrophy features unraveled by the genomic analysis of rust fungi.</title>
        <authorList>
            <person name="Duplessis S."/>
            <person name="Cuomo C.A."/>
            <person name="Lin Y.-C."/>
            <person name="Aerts A."/>
            <person name="Tisserant E."/>
            <person name="Veneault-Fourrey C."/>
            <person name="Joly D.L."/>
            <person name="Hacquard S."/>
            <person name="Amselem J."/>
            <person name="Cantarel B.L."/>
            <person name="Chiu R."/>
            <person name="Coutinho P.M."/>
            <person name="Feau N."/>
            <person name="Field M."/>
            <person name="Frey P."/>
            <person name="Gelhaye E."/>
            <person name="Goldberg J."/>
            <person name="Grabherr M.G."/>
            <person name="Kodira C.D."/>
            <person name="Kohler A."/>
            <person name="Kuees U."/>
            <person name="Lindquist E.A."/>
            <person name="Lucas S.M."/>
            <person name="Mago R."/>
            <person name="Mauceli E."/>
            <person name="Morin E."/>
            <person name="Murat C."/>
            <person name="Pangilinan J.L."/>
            <person name="Park R."/>
            <person name="Pearson M."/>
            <person name="Quesneville H."/>
            <person name="Rouhier N."/>
            <person name="Sakthikumar S."/>
            <person name="Salamov A.A."/>
            <person name="Schmutz J."/>
            <person name="Selles B."/>
            <person name="Shapiro H."/>
            <person name="Tanguay P."/>
            <person name="Tuskan G.A."/>
            <person name="Henrissat B."/>
            <person name="Van de Peer Y."/>
            <person name="Rouze P."/>
            <person name="Ellis J.G."/>
            <person name="Dodds P.N."/>
            <person name="Schein J.E."/>
            <person name="Zhong S."/>
            <person name="Hamelin R.C."/>
            <person name="Grigoriev I.V."/>
            <person name="Szabo L.J."/>
            <person name="Martin F."/>
        </authorList>
    </citation>
    <scope>NUCLEOTIDE SEQUENCE [LARGE SCALE GENOMIC DNA]</scope>
    <source>
        <strain evidence="11">98AG31 / pathotype 3-4-7</strain>
    </source>
</reference>
<evidence type="ECO:0000313" key="11">
    <source>
        <dbReference type="Proteomes" id="UP000001072"/>
    </source>
</evidence>
<evidence type="ECO:0000256" key="4">
    <source>
        <dbReference type="ARBA" id="ARBA00022692"/>
    </source>
</evidence>
<dbReference type="InterPro" id="IPR018047">
    <property type="entry name" value="Ammonium_transpt_CS"/>
</dbReference>
<feature type="transmembrane region" description="Helical" evidence="8">
    <location>
        <begin position="298"/>
        <end position="316"/>
    </location>
</feature>
<feature type="transmembrane region" description="Helical" evidence="8">
    <location>
        <begin position="134"/>
        <end position="154"/>
    </location>
</feature>
<evidence type="ECO:0000313" key="10">
    <source>
        <dbReference type="EMBL" id="EGG01591.1"/>
    </source>
</evidence>
<evidence type="ECO:0000256" key="3">
    <source>
        <dbReference type="ARBA" id="ARBA00022448"/>
    </source>
</evidence>
<dbReference type="InParanoid" id="F4S1A9"/>
<dbReference type="InterPro" id="IPR001905">
    <property type="entry name" value="Ammonium_transpt"/>
</dbReference>
<gene>
    <name evidence="10" type="ORF">MELLADRAFT_24225</name>
</gene>
<protein>
    <recommendedName>
        <fullName evidence="8">Ammonium transporter</fullName>
    </recommendedName>
</protein>
<organism evidence="11">
    <name type="scientific">Melampsora larici-populina (strain 98AG31 / pathotype 3-4-7)</name>
    <name type="common">Poplar leaf rust fungus</name>
    <dbReference type="NCBI Taxonomy" id="747676"/>
    <lineage>
        <taxon>Eukaryota</taxon>
        <taxon>Fungi</taxon>
        <taxon>Dikarya</taxon>
        <taxon>Basidiomycota</taxon>
        <taxon>Pucciniomycotina</taxon>
        <taxon>Pucciniomycetes</taxon>
        <taxon>Pucciniales</taxon>
        <taxon>Melampsoraceae</taxon>
        <taxon>Melampsora</taxon>
    </lineage>
</organism>
<dbReference type="Proteomes" id="UP000001072">
    <property type="component" value="Unassembled WGS sequence"/>
</dbReference>
<dbReference type="eggNOG" id="KOG0682">
    <property type="taxonomic scope" value="Eukaryota"/>
</dbReference>
<dbReference type="GO" id="GO:0008519">
    <property type="term" value="F:ammonium channel activity"/>
    <property type="evidence" value="ECO:0007669"/>
    <property type="project" value="InterPro"/>
</dbReference>
<dbReference type="KEGG" id="mlr:MELLADRAFT_24225"/>
<proteinExistence type="inferred from homology"/>
<feature type="transmembrane region" description="Helical" evidence="8">
    <location>
        <begin position="43"/>
        <end position="64"/>
    </location>
</feature>
<dbReference type="PANTHER" id="PTHR43029:SF1">
    <property type="entry name" value="AMMONIUM TRANSPORTER AMTB-LIKE DOMAIN-CONTAINING PROTEIN"/>
    <property type="match status" value="1"/>
</dbReference>
<keyword evidence="11" id="KW-1185">Reference proteome</keyword>
<accession>F4S1A9</accession>
<evidence type="ECO:0000256" key="5">
    <source>
        <dbReference type="ARBA" id="ARBA00022989"/>
    </source>
</evidence>
<dbReference type="PROSITE" id="PS01219">
    <property type="entry name" value="AMMONIUM_TRANSP"/>
    <property type="match status" value="1"/>
</dbReference>
<feature type="transmembrane region" description="Helical" evidence="8">
    <location>
        <begin position="76"/>
        <end position="94"/>
    </location>
</feature>
<feature type="transmembrane region" description="Helical" evidence="8">
    <location>
        <begin position="351"/>
        <end position="370"/>
    </location>
</feature>
<feature type="transmembrane region" description="Helical" evidence="8">
    <location>
        <begin position="322"/>
        <end position="339"/>
    </location>
</feature>
<comment type="similarity">
    <text evidence="2 8">Belongs to the ammonia transporter channel (TC 1.A.11.2) family.</text>
</comment>
<evidence type="ECO:0000256" key="7">
    <source>
        <dbReference type="ARBA" id="ARBA00023177"/>
    </source>
</evidence>
<feature type="domain" description="Ammonium transporter AmtB-like" evidence="9">
    <location>
        <begin position="44"/>
        <end position="446"/>
    </location>
</feature>
<evidence type="ECO:0000256" key="8">
    <source>
        <dbReference type="RuleBase" id="RU362002"/>
    </source>
</evidence>
<dbReference type="STRING" id="747676.F4S1A9"/>
<name>F4S1A9_MELLP</name>
<feature type="transmembrane region" description="Helical" evidence="8">
    <location>
        <begin position="240"/>
        <end position="260"/>
    </location>
</feature>
<dbReference type="SUPFAM" id="SSF111352">
    <property type="entry name" value="Ammonium transporter"/>
    <property type="match status" value="1"/>
</dbReference>
<keyword evidence="6 8" id="KW-0472">Membrane</keyword>
<feature type="transmembrane region" description="Helical" evidence="8">
    <location>
        <begin position="399"/>
        <end position="420"/>
    </location>
</feature>
<dbReference type="InterPro" id="IPR029020">
    <property type="entry name" value="Ammonium/urea_transptr"/>
</dbReference>
<feature type="transmembrane region" description="Helical" evidence="8">
    <location>
        <begin position="166"/>
        <end position="184"/>
    </location>
</feature>
<dbReference type="GO" id="GO:0005886">
    <property type="term" value="C:plasma membrane"/>
    <property type="evidence" value="ECO:0007669"/>
    <property type="project" value="UniProtKB-SubCell"/>
</dbReference>
<evidence type="ECO:0000256" key="2">
    <source>
        <dbReference type="ARBA" id="ARBA00005887"/>
    </source>
</evidence>
<sequence>MTNITYGRITSNSNNNITTTGGGTDLIATLDSGKIIAYSPGDIAWVLACSALVWLMIPGVGFLYSGLVRGKNALSLLLLAFLSMAVVSVQWWFWGYSLAFSSSSGLLLGNLKHIIFRGVLEQPEPAANNKIPRIVFALYQNMFAALVPAVAIGAAAERGRIGPSMIFVFAWATVVYCPLVSWIWNPNGWAFKWGVLDYAGGVPIEICSGATGLSYSIFLGRRRGFGTHILNFKPHNTSHIVLGTALLWAGWLGFNGGSAYAANIKAALAICVTNLAGSVGGIVWMLIDFRLERKWSCVGLATGSLCGLVAITPAGFVGMPAAALIGGLAAAISNLLTAFKHLFNFDDAMDIFACHAVSGAVGLILTGIFGSKSRASSDGFSNIGGGWVDHNWKQLYKQLAWVIAGFAWSFIMTYILMYFINLLPHFQFRIDEEGEVVGTDVDQCGEKV</sequence>
<dbReference type="InterPro" id="IPR024041">
    <property type="entry name" value="NH4_transpt_AmtB-like_dom"/>
</dbReference>
<dbReference type="VEuPathDB" id="FungiDB:MELLADRAFT_24225"/>
<dbReference type="Pfam" id="PF00909">
    <property type="entry name" value="Ammonium_transp"/>
    <property type="match status" value="1"/>
</dbReference>
<dbReference type="OrthoDB" id="534912at2759"/>
<keyword evidence="5 8" id="KW-1133">Transmembrane helix</keyword>
<dbReference type="NCBIfam" id="TIGR00836">
    <property type="entry name" value="amt"/>
    <property type="match status" value="1"/>
</dbReference>
<dbReference type="Gene3D" id="1.10.3430.10">
    <property type="entry name" value="Ammonium transporter AmtB like domains"/>
    <property type="match status" value="1"/>
</dbReference>
<dbReference type="EMBL" id="GL883137">
    <property type="protein sequence ID" value="EGG01591.1"/>
    <property type="molecule type" value="Genomic_DNA"/>
</dbReference>
<keyword evidence="7 8" id="KW-0924">Ammonia transport</keyword>
<dbReference type="GeneID" id="18926919"/>
<evidence type="ECO:0000259" key="9">
    <source>
        <dbReference type="Pfam" id="PF00909"/>
    </source>
</evidence>
<evidence type="ECO:0000256" key="6">
    <source>
        <dbReference type="ARBA" id="ARBA00023136"/>
    </source>
</evidence>
<feature type="transmembrane region" description="Helical" evidence="8">
    <location>
        <begin position="266"/>
        <end position="286"/>
    </location>
</feature>
<dbReference type="AlphaFoldDB" id="F4S1A9"/>
<feature type="transmembrane region" description="Helical" evidence="8">
    <location>
        <begin position="196"/>
        <end position="219"/>
    </location>
</feature>
<feature type="non-terminal residue" evidence="10">
    <location>
        <position position="448"/>
    </location>
</feature>
<keyword evidence="4 8" id="KW-0812">Transmembrane</keyword>
<keyword evidence="3 8" id="KW-0813">Transport</keyword>
<dbReference type="PANTHER" id="PTHR43029">
    <property type="entry name" value="AMMONIUM TRANSPORTER MEP2"/>
    <property type="match status" value="1"/>
</dbReference>
<dbReference type="HOGENOM" id="CLU_000445_33_0_1"/>
<evidence type="ECO:0000256" key="1">
    <source>
        <dbReference type="ARBA" id="ARBA00004141"/>
    </source>
</evidence>
<dbReference type="RefSeq" id="XP_007415182.1">
    <property type="nucleotide sequence ID" value="XM_007415120.1"/>
</dbReference>
<comment type="subcellular location">
    <subcellularLocation>
        <location evidence="8">Cell membrane</location>
        <topology evidence="8">Multi-pass membrane protein</topology>
    </subcellularLocation>
    <subcellularLocation>
        <location evidence="1">Membrane</location>
        <topology evidence="1">Multi-pass membrane protein</topology>
    </subcellularLocation>
</comment>